<evidence type="ECO:0000256" key="4">
    <source>
        <dbReference type="ARBA" id="ARBA00023163"/>
    </source>
</evidence>
<dbReference type="InterPro" id="IPR036910">
    <property type="entry name" value="HMG_box_dom_sf"/>
</dbReference>
<proteinExistence type="predicted"/>
<dbReference type="AlphaFoldDB" id="A0AAD1RMH5"/>
<dbReference type="GO" id="GO:0010468">
    <property type="term" value="P:regulation of gene expression"/>
    <property type="evidence" value="ECO:0007669"/>
    <property type="project" value="TreeGrafter"/>
</dbReference>
<gene>
    <name evidence="12" type="ORF">PECUL_23A020985</name>
</gene>
<organism evidence="12 13">
    <name type="scientific">Pelobates cultripes</name>
    <name type="common">Western spadefoot toad</name>
    <dbReference type="NCBI Taxonomy" id="61616"/>
    <lineage>
        <taxon>Eukaryota</taxon>
        <taxon>Metazoa</taxon>
        <taxon>Chordata</taxon>
        <taxon>Craniata</taxon>
        <taxon>Vertebrata</taxon>
        <taxon>Euteleostomi</taxon>
        <taxon>Amphibia</taxon>
        <taxon>Batrachia</taxon>
        <taxon>Anura</taxon>
        <taxon>Pelobatoidea</taxon>
        <taxon>Pelobatidae</taxon>
        <taxon>Pelobates</taxon>
    </lineage>
</organism>
<keyword evidence="3 8" id="KW-0238">DNA-binding</keyword>
<dbReference type="EMBL" id="OW240914">
    <property type="protein sequence ID" value="CAH2273353.1"/>
    <property type="molecule type" value="Genomic_DNA"/>
</dbReference>
<feature type="region of interest" description="Disordered" evidence="10">
    <location>
        <begin position="82"/>
        <end position="181"/>
    </location>
</feature>
<evidence type="ECO:0000256" key="1">
    <source>
        <dbReference type="ARBA" id="ARBA00023015"/>
    </source>
</evidence>
<evidence type="ECO:0000256" key="6">
    <source>
        <dbReference type="ARBA" id="ARBA00039787"/>
    </source>
</evidence>
<accession>A0AAD1RMH5</accession>
<feature type="domain" description="HMG box" evidence="11">
    <location>
        <begin position="172"/>
        <end position="240"/>
    </location>
</feature>
<evidence type="ECO:0000313" key="13">
    <source>
        <dbReference type="Proteomes" id="UP001295444"/>
    </source>
</evidence>
<dbReference type="GO" id="GO:0003677">
    <property type="term" value="F:DNA binding"/>
    <property type="evidence" value="ECO:0007669"/>
    <property type="project" value="UniProtKB-UniRule"/>
</dbReference>
<protein>
    <recommendedName>
        <fullName evidence="6">High mobility group protein 20A</fullName>
    </recommendedName>
    <alternativeName>
        <fullName evidence="7">HMG box-containing protein 20A</fullName>
    </alternativeName>
</protein>
<keyword evidence="5 8" id="KW-0539">Nucleus</keyword>
<feature type="DNA-binding region" description="HMG box" evidence="8">
    <location>
        <begin position="172"/>
        <end position="240"/>
    </location>
</feature>
<dbReference type="InterPro" id="IPR051965">
    <property type="entry name" value="ChromReg_NeuronalGeneExpr"/>
</dbReference>
<name>A0AAD1RMH5_PELCU</name>
<feature type="compositionally biased region" description="Polar residues" evidence="10">
    <location>
        <begin position="103"/>
        <end position="113"/>
    </location>
</feature>
<dbReference type="InterPro" id="IPR009071">
    <property type="entry name" value="HMG_box_dom"/>
</dbReference>
<dbReference type="SUPFAM" id="SSF47095">
    <property type="entry name" value="HMG-box"/>
    <property type="match status" value="1"/>
</dbReference>
<evidence type="ECO:0000256" key="9">
    <source>
        <dbReference type="SAM" id="Coils"/>
    </source>
</evidence>
<feature type="region of interest" description="Disordered" evidence="10">
    <location>
        <begin position="246"/>
        <end position="277"/>
    </location>
</feature>
<evidence type="ECO:0000256" key="3">
    <source>
        <dbReference type="ARBA" id="ARBA00023125"/>
    </source>
</evidence>
<feature type="compositionally biased region" description="Basic and acidic residues" evidence="10">
    <location>
        <begin position="140"/>
        <end position="150"/>
    </location>
</feature>
<evidence type="ECO:0000256" key="2">
    <source>
        <dbReference type="ARBA" id="ARBA00023054"/>
    </source>
</evidence>
<keyword evidence="4" id="KW-0804">Transcription</keyword>
<evidence type="ECO:0000256" key="5">
    <source>
        <dbReference type="ARBA" id="ARBA00023242"/>
    </source>
</evidence>
<feature type="coiled-coil region" evidence="9">
    <location>
        <begin position="215"/>
        <end position="242"/>
    </location>
</feature>
<evidence type="ECO:0000313" key="12">
    <source>
        <dbReference type="EMBL" id="CAH2273353.1"/>
    </source>
</evidence>
<evidence type="ECO:0000256" key="7">
    <source>
        <dbReference type="ARBA" id="ARBA00043040"/>
    </source>
</evidence>
<dbReference type="Proteomes" id="UP001295444">
    <property type="component" value="Chromosome 03"/>
</dbReference>
<feature type="compositionally biased region" description="Basic residues" evidence="10">
    <location>
        <begin position="151"/>
        <end position="165"/>
    </location>
</feature>
<dbReference type="GO" id="GO:0005634">
    <property type="term" value="C:nucleus"/>
    <property type="evidence" value="ECO:0007669"/>
    <property type="project" value="UniProtKB-UniRule"/>
</dbReference>
<reference evidence="12" key="1">
    <citation type="submission" date="2022-03" db="EMBL/GenBank/DDBJ databases">
        <authorList>
            <person name="Alioto T."/>
            <person name="Alioto T."/>
            <person name="Gomez Garrido J."/>
        </authorList>
    </citation>
    <scope>NUCLEOTIDE SEQUENCE</scope>
</reference>
<dbReference type="SMART" id="SM00398">
    <property type="entry name" value="HMG"/>
    <property type="match status" value="1"/>
</dbReference>
<dbReference type="PROSITE" id="PS50118">
    <property type="entry name" value="HMG_BOX_2"/>
    <property type="match status" value="1"/>
</dbReference>
<keyword evidence="2 9" id="KW-0175">Coiled coil</keyword>
<evidence type="ECO:0000256" key="8">
    <source>
        <dbReference type="PROSITE-ProRule" id="PRU00267"/>
    </source>
</evidence>
<dbReference type="PANTHER" id="PTHR46040">
    <property type="entry name" value="HIGH MOBILITY GROUP PROTEIN 2"/>
    <property type="match status" value="1"/>
</dbReference>
<dbReference type="PANTHER" id="PTHR46040:SF1">
    <property type="entry name" value="HIGH MOBILITY GROUP PROTEIN 20A-RELATED"/>
    <property type="match status" value="1"/>
</dbReference>
<keyword evidence="13" id="KW-1185">Reference proteome</keyword>
<evidence type="ECO:0000259" key="11">
    <source>
        <dbReference type="PROSITE" id="PS50118"/>
    </source>
</evidence>
<dbReference type="Pfam" id="PF00505">
    <property type="entry name" value="HMG_box"/>
    <property type="match status" value="1"/>
</dbReference>
<keyword evidence="1" id="KW-0805">Transcription regulation</keyword>
<evidence type="ECO:0000256" key="10">
    <source>
        <dbReference type="SAM" id="MobiDB-lite"/>
    </source>
</evidence>
<dbReference type="Gene3D" id="1.10.30.10">
    <property type="entry name" value="High mobility group box domain"/>
    <property type="match status" value="1"/>
</dbReference>
<feature type="coiled-coil region" evidence="9">
    <location>
        <begin position="298"/>
        <end position="353"/>
    </location>
</feature>
<sequence>MPEDKLQKEKRAPIERIQVFLEKFWRALRRTDVGNPIRSEFCLVNPWLQEACRCTPEDLFIFQGNPTSSRCLVKMESVGPAVQPLGAESDDTKENMDAAYTGTPVSDCSQQHGAAQPPTPHQEQEDLALHSGDQQMVDSEEPRQEEEQSRGRRGGWTKGRKRKRSPRDNNAPKAPLTGYVRFMNERREQLRAERPDVPFPEITRIVGSEWSKLPAHEKQHYLDEAERDKERYTKELQQYQKTEAFRSYSCKSQSHQKGRQQRQEGARTISSGPEKESVLKERPIFDIPIFTEEFLNHSKAREAELRQLRKTNMEFEERNAALQKHVESMRSAVQRLEAELNQEQGRNSLLQLHLQSVRQALTHCLRAVPIPGTSETPTLDTIDTYMSRLQNAILTHPKESEALIAGVREALSQLEG</sequence>